<sequence length="1355" mass="141930">MSSRVFVRGAGTVCLITAALGFGLATEKSDHKTKAPPGPEGGGKKRDGRLLRAPLPTPGFGMTTPTGQPIPDSSFSVRSKRSELLGSASTSWAGTLPSTVRPDLPALPVPQTEAPALQLASPADAAEEVQAAQIVTGDVLAFAAQPETSAPPPEPAPAPEQGAEAVSQPAAPAASIEPPAPTSPAEPEAPIPQATEPADVPLAQAEPDASAPAATPAPVESFASVFAIPAPKAASVAEPVLPPQPAPLAPPPPPAEETTSASLPQASEPVLSDERSAQAAPPESNNPAPQIATLAQVAAEPAEPEPLARGPQAPAASAPVAEPKPQPSIQPTTVAVQSTAETAVAERAASVLPPLAALQAAQPGSSPVVLLPVPQRQPALQLAPTRNSAAQTALAEPAPPAPPPPPPLAPVASAMGVPASFAPGTIIQPGRATPTAALVPAARKASTLGLPGNTPQLDPTGAPINPTGAFGGTPGIAYTPAAGEPLIQHQDELILEVRVDGFEEADTIIAYGTRAGLYLPLGAIARILDLAIAVGDEGRYAEGWILGEDRTIAIDIQAGTITIPGKTIPINRVLASDFDGELYLRLDQFSALFPLELKVDLRSQSVRIKTLEPFPFEERRAREARREKLANRAAGRRRDDFERVDLPYEAFSIPTADVELRAVSDSANGERVEGDVLLTGDLGYLSAEAYLSADTKYGLTAARFQVGRQDPDAELLGPLSATSFALGDVSTTSMQLGLRSISGRGITLTNAPSQQTSVFDKVDLRGILPDGYEVELYRNDILVGSTRDAVNGQYEFLQVPVDFGLNVFRLVFFGPQGQRSEVVQRISVGDGRVREGQLVYSLDAAQKGLNLLGVTPPNFVAPGDYGDWRVAGQLAYGLSSGLTTMLGGSWFQSEGEDRWIGTAGVRTSVSGMAVKADFGVANGGAYAFGGGIAGRFGRSAITLSHTEYSGLFPDETKSIGLSFLRRATELDFNTSFNLGDDITGLVVPLTARLRNYVDVDGRNTLLAGFRASTRLSGLLVSNTLDYSRSSGGDLQANTQLFGNFDLATIGRSKTNARVSLGYQLAPQTDLVNASFEINHALDDRTSLRASAGYLFTEDAPVFSISGVREFEKFTLALDGNYNFVDNSYFVGLRLGFGLGRDPVRHDLFVARPGVASSGGASLRAFRDRDGDGTYGPSDELLEGVTFATYNQTAKSGADGVARVNGLGAGRPVSVQLDPTSLPDLDLAPAKPGLEIVPRAGRLQALDFAVIALSEVEGTARFEDATSGRGVSGVRLHLVDEKGKIVAYSKTELDGYFFFERVPPGQYRLQIDPEQVARLQLCPIEQEAVFVGYESSIVSRDIAIDSCATGLIARRQ</sequence>
<name>A0A7D3XA74_9SPHN</name>
<feature type="region of interest" description="Disordered" evidence="1">
    <location>
        <begin position="380"/>
        <end position="409"/>
    </location>
</feature>
<evidence type="ECO:0000313" key="3">
    <source>
        <dbReference type="Proteomes" id="UP000504693"/>
    </source>
</evidence>
<dbReference type="RefSeq" id="WP_173212796.1">
    <property type="nucleotide sequence ID" value="NZ_CP053921.1"/>
</dbReference>
<feature type="compositionally biased region" description="Pro residues" evidence="1">
    <location>
        <begin position="240"/>
        <end position="255"/>
    </location>
</feature>
<feature type="region of interest" description="Disordered" evidence="1">
    <location>
        <begin position="27"/>
        <end position="51"/>
    </location>
</feature>
<evidence type="ECO:0000256" key="1">
    <source>
        <dbReference type="SAM" id="MobiDB-lite"/>
    </source>
</evidence>
<reference evidence="2 3" key="1">
    <citation type="submission" date="2020-05" db="EMBL/GenBank/DDBJ databases">
        <title>Erythrobacter mangrovi sp. nov., isolated from rhizosphere soil of mangrove plant (Kandelia candel).</title>
        <authorList>
            <person name="Ye Y.H."/>
        </authorList>
    </citation>
    <scope>NUCLEOTIDE SEQUENCE [LARGE SCALE GENOMIC DNA]</scope>
    <source>
        <strain evidence="2 3">EB310</strain>
    </source>
</reference>
<feature type="compositionally biased region" description="Pro residues" evidence="1">
    <location>
        <begin position="178"/>
        <end position="190"/>
    </location>
</feature>
<accession>A0A7D3XA74</accession>
<dbReference type="KEGG" id="emv:HQR01_04070"/>
<proteinExistence type="predicted"/>
<dbReference type="EMBL" id="CP053921">
    <property type="protein sequence ID" value="QKG70610.1"/>
    <property type="molecule type" value="Genomic_DNA"/>
</dbReference>
<feature type="compositionally biased region" description="Low complexity" evidence="1">
    <location>
        <begin position="203"/>
        <end position="217"/>
    </location>
</feature>
<feature type="compositionally biased region" description="Pro residues" evidence="1">
    <location>
        <begin position="149"/>
        <end position="158"/>
    </location>
</feature>
<organism evidence="2 3">
    <name type="scientific">Erythrobacter mangrovi</name>
    <dbReference type="NCBI Taxonomy" id="2739433"/>
    <lineage>
        <taxon>Bacteria</taxon>
        <taxon>Pseudomonadati</taxon>
        <taxon>Pseudomonadota</taxon>
        <taxon>Alphaproteobacteria</taxon>
        <taxon>Sphingomonadales</taxon>
        <taxon>Erythrobacteraceae</taxon>
        <taxon>Erythrobacter/Porphyrobacter group</taxon>
        <taxon>Erythrobacter</taxon>
    </lineage>
</organism>
<feature type="compositionally biased region" description="Low complexity" evidence="1">
    <location>
        <begin position="380"/>
        <end position="396"/>
    </location>
</feature>
<feature type="compositionally biased region" description="Pro residues" evidence="1">
    <location>
        <begin position="397"/>
        <end position="409"/>
    </location>
</feature>
<evidence type="ECO:0008006" key="4">
    <source>
        <dbReference type="Google" id="ProtNLM"/>
    </source>
</evidence>
<gene>
    <name evidence="2" type="ORF">HQR01_04070</name>
</gene>
<dbReference type="Proteomes" id="UP000504693">
    <property type="component" value="Chromosome"/>
</dbReference>
<feature type="region of interest" description="Disordered" evidence="1">
    <location>
        <begin position="146"/>
        <end position="217"/>
    </location>
</feature>
<dbReference type="SUPFAM" id="SSF49478">
    <property type="entry name" value="Cna protein B-type domain"/>
    <property type="match status" value="1"/>
</dbReference>
<feature type="compositionally biased region" description="Low complexity" evidence="1">
    <location>
        <begin position="159"/>
        <end position="177"/>
    </location>
</feature>
<feature type="region of interest" description="Disordered" evidence="1">
    <location>
        <begin position="238"/>
        <end position="335"/>
    </location>
</feature>
<dbReference type="Gene3D" id="2.60.40.10">
    <property type="entry name" value="Immunoglobulins"/>
    <property type="match status" value="1"/>
</dbReference>
<protein>
    <recommendedName>
        <fullName evidence="4">Carboxypeptidase regulatory-like domain-containing protein</fullName>
    </recommendedName>
</protein>
<keyword evidence="3" id="KW-1185">Reference proteome</keyword>
<dbReference type="InterPro" id="IPR013783">
    <property type="entry name" value="Ig-like_fold"/>
</dbReference>
<evidence type="ECO:0000313" key="2">
    <source>
        <dbReference type="EMBL" id="QKG70610.1"/>
    </source>
</evidence>